<evidence type="ECO:0000256" key="5">
    <source>
        <dbReference type="ARBA" id="ARBA00023125"/>
    </source>
</evidence>
<organism evidence="8 9">
    <name type="scientific">Candidatus Enterococcus willemsii</name>
    <dbReference type="NCBI Taxonomy" id="1857215"/>
    <lineage>
        <taxon>Bacteria</taxon>
        <taxon>Bacillati</taxon>
        <taxon>Bacillota</taxon>
        <taxon>Bacilli</taxon>
        <taxon>Lactobacillales</taxon>
        <taxon>Enterococcaceae</taxon>
        <taxon>Enterococcus</taxon>
    </lineage>
</organism>
<evidence type="ECO:0000256" key="2">
    <source>
        <dbReference type="ARBA" id="ARBA00022576"/>
    </source>
</evidence>
<evidence type="ECO:0000256" key="4">
    <source>
        <dbReference type="ARBA" id="ARBA00023015"/>
    </source>
</evidence>
<evidence type="ECO:0000256" key="6">
    <source>
        <dbReference type="ARBA" id="ARBA00023163"/>
    </source>
</evidence>
<comment type="caution">
    <text evidence="8">The sequence shown here is derived from an EMBL/GenBank/DDBJ whole genome shotgun (WGS) entry which is preliminary data.</text>
</comment>
<dbReference type="CDD" id="cd00609">
    <property type="entry name" value="AAT_like"/>
    <property type="match status" value="1"/>
</dbReference>
<evidence type="ECO:0000256" key="1">
    <source>
        <dbReference type="ARBA" id="ARBA00005384"/>
    </source>
</evidence>
<dbReference type="InterPro" id="IPR036390">
    <property type="entry name" value="WH_DNA-bd_sf"/>
</dbReference>
<evidence type="ECO:0000256" key="3">
    <source>
        <dbReference type="ARBA" id="ARBA00022898"/>
    </source>
</evidence>
<evidence type="ECO:0000313" key="8">
    <source>
        <dbReference type="EMBL" id="KAF1304374.1"/>
    </source>
</evidence>
<dbReference type="RefSeq" id="WP_161901716.1">
    <property type="nucleotide sequence ID" value="NZ_MAEL01000032.1"/>
</dbReference>
<dbReference type="PANTHER" id="PTHR46577:SF2">
    <property type="entry name" value="TRANSCRIPTIONAL REGULATORY PROTEIN"/>
    <property type="match status" value="1"/>
</dbReference>
<name>A0ABQ6Z0U7_9ENTE</name>
<keyword evidence="6" id="KW-0804">Transcription</keyword>
<dbReference type="Proteomes" id="UP000782705">
    <property type="component" value="Unassembled WGS sequence"/>
</dbReference>
<dbReference type="SUPFAM" id="SSF53383">
    <property type="entry name" value="PLP-dependent transferases"/>
    <property type="match status" value="1"/>
</dbReference>
<keyword evidence="2" id="KW-0808">Transferase</keyword>
<evidence type="ECO:0000313" key="9">
    <source>
        <dbReference type="Proteomes" id="UP000782705"/>
    </source>
</evidence>
<dbReference type="CDD" id="cd07377">
    <property type="entry name" value="WHTH_GntR"/>
    <property type="match status" value="1"/>
</dbReference>
<dbReference type="Gene3D" id="1.10.10.10">
    <property type="entry name" value="Winged helix-like DNA-binding domain superfamily/Winged helix DNA-binding domain"/>
    <property type="match status" value="1"/>
</dbReference>
<dbReference type="Pfam" id="PF00392">
    <property type="entry name" value="GntR"/>
    <property type="match status" value="1"/>
</dbReference>
<dbReference type="InterPro" id="IPR036388">
    <property type="entry name" value="WH-like_DNA-bd_sf"/>
</dbReference>
<dbReference type="InterPro" id="IPR004839">
    <property type="entry name" value="Aminotransferase_I/II_large"/>
</dbReference>
<proteinExistence type="inferred from homology"/>
<dbReference type="InterPro" id="IPR000524">
    <property type="entry name" value="Tscrpt_reg_HTH_GntR"/>
</dbReference>
<dbReference type="Gene3D" id="3.90.1150.10">
    <property type="entry name" value="Aspartate Aminotransferase, domain 1"/>
    <property type="match status" value="1"/>
</dbReference>
<keyword evidence="3" id="KW-0663">Pyridoxal phosphate</keyword>
<dbReference type="PROSITE" id="PS50949">
    <property type="entry name" value="HTH_GNTR"/>
    <property type="match status" value="1"/>
</dbReference>
<keyword evidence="5" id="KW-0238">DNA-binding</keyword>
<dbReference type="EMBL" id="MAEL01000032">
    <property type="protein sequence ID" value="KAF1304374.1"/>
    <property type="molecule type" value="Genomic_DNA"/>
</dbReference>
<keyword evidence="4" id="KW-0805">Transcription regulation</keyword>
<comment type="similarity">
    <text evidence="1">In the C-terminal section; belongs to the class-I pyridoxal-phosphate-dependent aminotransferase family.</text>
</comment>
<accession>A0ABQ6Z0U7</accession>
<dbReference type="Pfam" id="PF00155">
    <property type="entry name" value="Aminotran_1_2"/>
    <property type="match status" value="1"/>
</dbReference>
<reference evidence="8 9" key="1">
    <citation type="submission" date="2016-06" db="EMBL/GenBank/DDBJ databases">
        <title>Four novel species of enterococci isolated from chicken manure.</title>
        <authorList>
            <person name="Van Tyne D."/>
        </authorList>
    </citation>
    <scope>NUCLEOTIDE SEQUENCE [LARGE SCALE GENOMIC DNA]</scope>
    <source>
        <strain evidence="8 9">CU12B</strain>
    </source>
</reference>
<dbReference type="PANTHER" id="PTHR46577">
    <property type="entry name" value="HTH-TYPE TRANSCRIPTIONAL REGULATORY PROTEIN GABR"/>
    <property type="match status" value="1"/>
</dbReference>
<feature type="domain" description="HTH gntR-type" evidence="7">
    <location>
        <begin position="10"/>
        <end position="78"/>
    </location>
</feature>
<dbReference type="InterPro" id="IPR051446">
    <property type="entry name" value="HTH_trans_reg/aminotransferase"/>
</dbReference>
<sequence>MWNIDKTNSIPLYQQLTSEIIQSIQTGKLMPGDKLPPERKLAAEFQINRSTVVRAYEELVSLGWITRHQGSGTKVSEGRWGSRQLVMNQWRSLLSSPFLKEDPYLTELKQRQITGLDLYTGDLPADLIPDFQFPAITWEQVRQEEKQMHMTGYKPLKQLLLTRLAEQLDCSMEEQELLITSGSTQGIYLLMQVLAEAGSTIATEDPSFLFALPLFASLGIRLLGLPQDEEGINCQALETAIQTKKITLLYLNPNYQNPTGKTMSLKRRKEVLAICEKYHLPIIEDDVFRELGFQPPLPSLKSLAPDQVVYVGSLSKLFGSSIKIGWLLAPKTLIDSLANAKKRMESDTDLFPQLLATAALSDNYDVQQTQLLTELHRRSQQFRQIATAFKEDWVVSDIQGGLYYWLTWKHQPLTRKDWRLFLEENLLLAPSFLFSNDTMSVRINYTRLSDKQLSFFQQAFAKVTNKIRKEMTHERHSKITTKPS</sequence>
<protein>
    <submittedName>
        <fullName evidence="8">GntR family transcriptional regulator</fullName>
    </submittedName>
</protein>
<dbReference type="InterPro" id="IPR015422">
    <property type="entry name" value="PyrdxlP-dep_Trfase_small"/>
</dbReference>
<dbReference type="PRINTS" id="PR00035">
    <property type="entry name" value="HTHGNTR"/>
</dbReference>
<dbReference type="SUPFAM" id="SSF46785">
    <property type="entry name" value="Winged helix' DNA-binding domain"/>
    <property type="match status" value="1"/>
</dbReference>
<evidence type="ECO:0000259" key="7">
    <source>
        <dbReference type="PROSITE" id="PS50949"/>
    </source>
</evidence>
<dbReference type="SMART" id="SM00345">
    <property type="entry name" value="HTH_GNTR"/>
    <property type="match status" value="1"/>
</dbReference>
<keyword evidence="9" id="KW-1185">Reference proteome</keyword>
<dbReference type="InterPro" id="IPR015424">
    <property type="entry name" value="PyrdxlP-dep_Trfase"/>
</dbReference>
<dbReference type="Gene3D" id="3.40.640.10">
    <property type="entry name" value="Type I PLP-dependent aspartate aminotransferase-like (Major domain)"/>
    <property type="match status" value="1"/>
</dbReference>
<dbReference type="InterPro" id="IPR015421">
    <property type="entry name" value="PyrdxlP-dep_Trfase_major"/>
</dbReference>
<keyword evidence="2" id="KW-0032">Aminotransferase</keyword>
<gene>
    <name evidence="8" type="ORF">BAU17_06660</name>
</gene>